<proteinExistence type="inferred from homology"/>
<keyword evidence="5" id="KW-0443">Lipid metabolism</keyword>
<reference evidence="9" key="1">
    <citation type="journal article" date="2021" name="Nat. Commun.">
        <title>Genomic analyses provide insights into spinach domestication and the genetic basis of agronomic traits.</title>
        <authorList>
            <person name="Cai X."/>
            <person name="Sun X."/>
            <person name="Xu C."/>
            <person name="Sun H."/>
            <person name="Wang X."/>
            <person name="Ge C."/>
            <person name="Zhang Z."/>
            <person name="Wang Q."/>
            <person name="Fei Z."/>
            <person name="Jiao C."/>
            <person name="Wang Q."/>
        </authorList>
    </citation>
    <scope>NUCLEOTIDE SEQUENCE [LARGE SCALE GENOMIC DNA]</scope>
    <source>
        <strain evidence="9">cv. Varoflay</strain>
    </source>
</reference>
<evidence type="ECO:0000313" key="9">
    <source>
        <dbReference type="Proteomes" id="UP000813463"/>
    </source>
</evidence>
<dbReference type="InterPro" id="IPR001849">
    <property type="entry name" value="PH_domain"/>
</dbReference>
<organism evidence="9 10">
    <name type="scientific">Spinacia oleracea</name>
    <name type="common">Spinach</name>
    <dbReference type="NCBI Taxonomy" id="3562"/>
    <lineage>
        <taxon>Eukaryota</taxon>
        <taxon>Viridiplantae</taxon>
        <taxon>Streptophyta</taxon>
        <taxon>Embryophyta</taxon>
        <taxon>Tracheophyta</taxon>
        <taxon>Spermatophyta</taxon>
        <taxon>Magnoliopsida</taxon>
        <taxon>eudicotyledons</taxon>
        <taxon>Gunneridae</taxon>
        <taxon>Pentapetalae</taxon>
        <taxon>Caryophyllales</taxon>
        <taxon>Chenopodiaceae</taxon>
        <taxon>Chenopodioideae</taxon>
        <taxon>Anserineae</taxon>
        <taxon>Spinacia</taxon>
    </lineage>
</organism>
<evidence type="ECO:0000256" key="4">
    <source>
        <dbReference type="ARBA" id="ARBA00022963"/>
    </source>
</evidence>
<dbReference type="RefSeq" id="XP_056682460.1">
    <property type="nucleotide sequence ID" value="XM_056826482.1"/>
</dbReference>
<evidence type="ECO:0000259" key="7">
    <source>
        <dbReference type="PROSITE" id="PS50003"/>
    </source>
</evidence>
<dbReference type="Gene3D" id="2.30.29.30">
    <property type="entry name" value="Pleckstrin-homology domain (PH domain)/Phosphotyrosine-binding domain (PTB)"/>
    <property type="match status" value="1"/>
</dbReference>
<dbReference type="SMART" id="SM00155">
    <property type="entry name" value="PLDc"/>
    <property type="match status" value="2"/>
</dbReference>
<dbReference type="SMART" id="SM00233">
    <property type="entry name" value="PH"/>
    <property type="match status" value="1"/>
</dbReference>
<dbReference type="Proteomes" id="UP000813463">
    <property type="component" value="Chromosome 4"/>
</dbReference>
<evidence type="ECO:0000256" key="1">
    <source>
        <dbReference type="ARBA" id="ARBA00000798"/>
    </source>
</evidence>
<dbReference type="Pfam" id="PF13091">
    <property type="entry name" value="PLDc_2"/>
    <property type="match status" value="1"/>
</dbReference>
<dbReference type="CDD" id="cd09141">
    <property type="entry name" value="PLDc_vPLD1_2_yPLD_like_2"/>
    <property type="match status" value="1"/>
</dbReference>
<dbReference type="PROSITE" id="PS50003">
    <property type="entry name" value="PH_DOMAIN"/>
    <property type="match status" value="1"/>
</dbReference>
<dbReference type="SUPFAM" id="SSF50729">
    <property type="entry name" value="PH domain-like"/>
    <property type="match status" value="1"/>
</dbReference>
<keyword evidence="2" id="KW-0677">Repeat</keyword>
<dbReference type="InterPro" id="IPR016555">
    <property type="entry name" value="PLipase_D_euk"/>
</dbReference>
<comment type="similarity">
    <text evidence="6">Belongs to the phospholipase D family.</text>
</comment>
<comment type="catalytic activity">
    <reaction evidence="1 6">
        <text>a 1,2-diacyl-sn-glycero-3-phosphocholine + H2O = a 1,2-diacyl-sn-glycero-3-phosphate + choline + H(+)</text>
        <dbReference type="Rhea" id="RHEA:14445"/>
        <dbReference type="ChEBI" id="CHEBI:15354"/>
        <dbReference type="ChEBI" id="CHEBI:15377"/>
        <dbReference type="ChEBI" id="CHEBI:15378"/>
        <dbReference type="ChEBI" id="CHEBI:57643"/>
        <dbReference type="ChEBI" id="CHEBI:58608"/>
        <dbReference type="EC" id="3.1.4.4"/>
    </reaction>
</comment>
<dbReference type="PIRSF" id="PIRSF009376">
    <property type="entry name" value="Phospholipase_D_euk"/>
    <property type="match status" value="1"/>
</dbReference>
<sequence length="1076" mass="123342">MSSVTEHLLSGGDKRLYNNQMPPLTAARTTLLRQGSDVTSMNTPMFEELPKATILSVSRPDVSDITNLLLSYTYTIEVHYKQFKWMLQKKATQVLSLHISLKKRAIFEEFHEKQEQVKEWLHNLGMLDHAAVMHDDDDFDDDVVRLHQDGSSRYHNIPSRAAFPIISPSVGRQELVADKAKDAMQGYLNHFLGNLEIVNSRQVCKFLEVSKLSFLQEYGPKLKEDYVLVNHLARMPRKKGARQCFPCRLFGCCRWQKVWAVLKPGFLAFLEDPLDMKLLDIIIFDSLPSSSNEKVYLAHEIKSRKPLRCSFKISCGNWNLRLRTSSSSKVKDWVAAINDAVQKPPEGWCHPHRFGSFAPQRKCEDGSEAQWFIDGESGFDAIATAIENAKAEIFITGWWLCPELYLRRPYSSHETSRLDILLESKAKEGVQIYILLYKEVSIALKINSLYSKRRLLNIHENVRVLRYPDHLATGIYYWSHHEKIVVVDNQICFIGGLDLCFGRYDTVNHTVGDLPSQIWPGKDYYNPRESEPNSWEDMMKDELDRQRYPRMPWHDVHCALWGPPCRDVARHFVQRWNYAKKSKAPYQRTIPLLIPRHHMVLPHYLRSTEIDIPNNKEQQSKNINIQDLFSPESPELDVPLLLPRDSEALDVSRYNTSVQNNQSSFDWTEKEHGSSSFQDAKVESLPQHTQIDGLVDQAQPENMSDQRLPSQTGPRTSCHCQIIRSVSQWSAGTGQDEDSIHKAYCSLVEQAEHFIYIENQFFISGLEADDIIQNRVMEALYRRILLAHKQQKCFRVIIVIPLLPGFQGGMDDAGAATVRALMHWQYRTICRGENSILCKLRAELGPKTDDYISFYGLRTYGSLYEGGPLVTSQVYVHSKLMIIDDRISLVGSSNINDRSLLGSRDSELGVVIEDKDFMESSMNGQSWMAGKFSSSLRLSLWAEHLGLSAGEMNQIQDPVADRTYKHLWMETAEANARIYDAVFGCTPNDRIHSKNAFRQEMSQLTESIGYTTIDLGVAPRVVKLNEDGLPKTSKPLEMLKSVKGNIVSFPLEFMKDEDLRPMFHEGEFYTSPEVFH</sequence>
<name>A0ABM3QGH0_SPIOL</name>
<dbReference type="SUPFAM" id="SSF56024">
    <property type="entry name" value="Phospholipase D/nuclease"/>
    <property type="match status" value="2"/>
</dbReference>
<evidence type="ECO:0000256" key="6">
    <source>
        <dbReference type="PIRNR" id="PIRNR009376"/>
    </source>
</evidence>
<dbReference type="InterPro" id="IPR001736">
    <property type="entry name" value="PLipase_D/transphosphatidylase"/>
</dbReference>
<accession>A0ABM3QGH0</accession>
<keyword evidence="3 6" id="KW-0378">Hydrolase</keyword>
<dbReference type="Gene3D" id="3.30.870.10">
    <property type="entry name" value="Endonuclease Chain A"/>
    <property type="match status" value="2"/>
</dbReference>
<feature type="domain" description="PH" evidence="7">
    <location>
        <begin position="254"/>
        <end position="342"/>
    </location>
</feature>
<keyword evidence="4 6" id="KW-0442">Lipid degradation</keyword>
<protein>
    <recommendedName>
        <fullName evidence="6">Phospholipase</fullName>
        <ecNumber evidence="6">3.1.4.4</ecNumber>
    </recommendedName>
</protein>
<dbReference type="PANTHER" id="PTHR18896:SF76">
    <property type="entry name" value="PHOSPHOLIPASE"/>
    <property type="match status" value="1"/>
</dbReference>
<dbReference type="GeneID" id="110799975"/>
<dbReference type="CDD" id="cd09138">
    <property type="entry name" value="PLDc_vPLD1_2_yPLD_like_1"/>
    <property type="match status" value="1"/>
</dbReference>
<reference evidence="10" key="2">
    <citation type="submission" date="2025-08" db="UniProtKB">
        <authorList>
            <consortium name="RefSeq"/>
        </authorList>
    </citation>
    <scope>IDENTIFICATION</scope>
    <source>
        <tissue evidence="10">Leaf</tissue>
    </source>
</reference>
<feature type="domain" description="PLD phosphodiesterase" evidence="8">
    <location>
        <begin position="476"/>
        <end position="503"/>
    </location>
</feature>
<dbReference type="InterPro" id="IPR011993">
    <property type="entry name" value="PH-like_dom_sf"/>
</dbReference>
<dbReference type="PANTHER" id="PTHR18896">
    <property type="entry name" value="PHOSPHOLIPASE D"/>
    <property type="match status" value="1"/>
</dbReference>
<evidence type="ECO:0000256" key="2">
    <source>
        <dbReference type="ARBA" id="ARBA00022737"/>
    </source>
</evidence>
<evidence type="ECO:0000259" key="8">
    <source>
        <dbReference type="PROSITE" id="PS50035"/>
    </source>
</evidence>
<evidence type="ECO:0000256" key="5">
    <source>
        <dbReference type="ARBA" id="ARBA00023098"/>
    </source>
</evidence>
<evidence type="ECO:0000256" key="3">
    <source>
        <dbReference type="ARBA" id="ARBA00022801"/>
    </source>
</evidence>
<dbReference type="CDD" id="cd01254">
    <property type="entry name" value="PH_PLD"/>
    <property type="match status" value="1"/>
</dbReference>
<keyword evidence="9" id="KW-1185">Reference proteome</keyword>
<dbReference type="EC" id="3.1.4.4" evidence="6"/>
<dbReference type="InterPro" id="IPR015679">
    <property type="entry name" value="PLipase_D_fam"/>
</dbReference>
<feature type="domain" description="PLD phosphodiesterase" evidence="8">
    <location>
        <begin position="872"/>
        <end position="899"/>
    </location>
</feature>
<dbReference type="InterPro" id="IPR025202">
    <property type="entry name" value="PLD-like_dom"/>
</dbReference>
<dbReference type="Pfam" id="PF00614">
    <property type="entry name" value="PLDc"/>
    <property type="match status" value="1"/>
</dbReference>
<gene>
    <name evidence="10" type="primary">LOC110799975</name>
</gene>
<dbReference type="PROSITE" id="PS50035">
    <property type="entry name" value="PLD"/>
    <property type="match status" value="2"/>
</dbReference>
<evidence type="ECO:0000313" key="10">
    <source>
        <dbReference type="RefSeq" id="XP_056682460.1"/>
    </source>
</evidence>